<dbReference type="Gene3D" id="3.40.50.620">
    <property type="entry name" value="HUPs"/>
    <property type="match status" value="1"/>
</dbReference>
<dbReference type="InterPro" id="IPR051599">
    <property type="entry name" value="Cell_Envelope_Assoc"/>
</dbReference>
<dbReference type="GO" id="GO:0005886">
    <property type="term" value="C:plasma membrane"/>
    <property type="evidence" value="ECO:0007669"/>
    <property type="project" value="TreeGrafter"/>
</dbReference>
<protein>
    <recommendedName>
        <fullName evidence="1">DUF218 domain-containing protein</fullName>
    </recommendedName>
</protein>
<dbReference type="Pfam" id="PF02698">
    <property type="entry name" value="DUF218"/>
    <property type="match status" value="1"/>
</dbReference>
<dbReference type="KEGG" id="mpi:Mpet_0899"/>
<dbReference type="InterPro" id="IPR003848">
    <property type="entry name" value="DUF218"/>
</dbReference>
<dbReference type="Proteomes" id="UP000006565">
    <property type="component" value="Chromosome"/>
</dbReference>
<dbReference type="EMBL" id="CP002117">
    <property type="protein sequence ID" value="ADN35667.1"/>
    <property type="molecule type" value="Genomic_DNA"/>
</dbReference>
<dbReference type="eggNOG" id="arCOG08351">
    <property type="taxonomic scope" value="Archaea"/>
</dbReference>
<dbReference type="HOGENOM" id="CLU_1425878_0_0_2"/>
<dbReference type="RefSeq" id="WP_013328845.1">
    <property type="nucleotide sequence ID" value="NC_014507.1"/>
</dbReference>
<keyword evidence="3" id="KW-1185">Reference proteome</keyword>
<evidence type="ECO:0000313" key="2">
    <source>
        <dbReference type="EMBL" id="ADN35667.1"/>
    </source>
</evidence>
<dbReference type="OrthoDB" id="299909at2157"/>
<dbReference type="STRING" id="679926.Mpet_0899"/>
<gene>
    <name evidence="2" type="ordered locus">Mpet_0899</name>
</gene>
<feature type="domain" description="DUF218" evidence="1">
    <location>
        <begin position="9"/>
        <end position="124"/>
    </location>
</feature>
<accession>E1RJM0</accession>
<dbReference type="PANTHER" id="PTHR30336:SF20">
    <property type="entry name" value="DUF218 DOMAIN-CONTAINING PROTEIN"/>
    <property type="match status" value="1"/>
</dbReference>
<sequence>MMPKDETTVIIILGNRLQSKQIHQELKGRMDCGLKVFREEGGILLLSGGRSNPEIDVPECGIMKDYAVGRGVDPSNIITEDSSLDTIGNAVFSREIVDKLDAVSKIFVITSCYHVERSRYLFDMCFGDRYLLDFEPCYECPGDPGHEEESMEEAIRFFRGIERGDIEKIMEGLYLQHDLYKF</sequence>
<dbReference type="CDD" id="cd06259">
    <property type="entry name" value="YdcF-like"/>
    <property type="match status" value="1"/>
</dbReference>
<reference evidence="2 3" key="1">
    <citation type="journal article" date="2010" name="Stand. Genomic Sci.">
        <title>Complete genome sequence of Methanoplanus petrolearius type strain (SEBR 4847).</title>
        <authorList>
            <person name="Brambilla E."/>
            <person name="Djao O.D."/>
            <person name="Daligault H."/>
            <person name="Lapidus A."/>
            <person name="Lucas S."/>
            <person name="Hammon N."/>
            <person name="Nolan M."/>
            <person name="Tice H."/>
            <person name="Cheng J.F."/>
            <person name="Han C."/>
            <person name="Tapia R."/>
            <person name="Goodwin L."/>
            <person name="Pitluck S."/>
            <person name="Liolios K."/>
            <person name="Ivanova N."/>
            <person name="Mavromatis K."/>
            <person name="Mikhailova N."/>
            <person name="Pati A."/>
            <person name="Chen A."/>
            <person name="Palaniappan K."/>
            <person name="Land M."/>
            <person name="Hauser L."/>
            <person name="Chang Y.J."/>
            <person name="Jeffries C.D."/>
            <person name="Rohde M."/>
            <person name="Spring S."/>
            <person name="Sikorski J."/>
            <person name="Goker M."/>
            <person name="Woyke T."/>
            <person name="Bristow J."/>
            <person name="Eisen J.A."/>
            <person name="Markowitz V."/>
            <person name="Hugenholtz P."/>
            <person name="Kyrpides N.C."/>
            <person name="Klenk H.P."/>
        </authorList>
    </citation>
    <scope>NUCLEOTIDE SEQUENCE [LARGE SCALE GENOMIC DNA]</scope>
    <source>
        <strain evidence="3">DSM 11571 / OCM 486 / SEBR 4847</strain>
    </source>
</reference>
<name>E1RJM0_METP4</name>
<dbReference type="PANTHER" id="PTHR30336">
    <property type="entry name" value="INNER MEMBRANE PROTEIN, PROBABLE PERMEASE"/>
    <property type="match status" value="1"/>
</dbReference>
<organism evidence="2 3">
    <name type="scientific">Methanolacinia petrolearia (strain DSM 11571 / OCM 486 / SEBR 4847)</name>
    <name type="common">Methanoplanus petrolearius</name>
    <dbReference type="NCBI Taxonomy" id="679926"/>
    <lineage>
        <taxon>Archaea</taxon>
        <taxon>Methanobacteriati</taxon>
        <taxon>Methanobacteriota</taxon>
        <taxon>Stenosarchaea group</taxon>
        <taxon>Methanomicrobia</taxon>
        <taxon>Methanomicrobiales</taxon>
        <taxon>Methanomicrobiaceae</taxon>
        <taxon>Methanolacinia</taxon>
    </lineage>
</organism>
<dbReference type="AlphaFoldDB" id="E1RJM0"/>
<dbReference type="GeneID" id="9743357"/>
<evidence type="ECO:0000259" key="1">
    <source>
        <dbReference type="Pfam" id="PF02698"/>
    </source>
</evidence>
<evidence type="ECO:0000313" key="3">
    <source>
        <dbReference type="Proteomes" id="UP000006565"/>
    </source>
</evidence>
<dbReference type="InterPro" id="IPR014729">
    <property type="entry name" value="Rossmann-like_a/b/a_fold"/>
</dbReference>
<proteinExistence type="predicted"/>